<dbReference type="GO" id="GO:0005737">
    <property type="term" value="C:cytoplasm"/>
    <property type="evidence" value="ECO:0007669"/>
    <property type="project" value="TreeGrafter"/>
</dbReference>
<dbReference type="GO" id="GO:0046872">
    <property type="term" value="F:metal ion binding"/>
    <property type="evidence" value="ECO:0007669"/>
    <property type="project" value="UniProtKB-KW"/>
</dbReference>
<accession>A0A840FQX5</accession>
<evidence type="ECO:0000256" key="2">
    <source>
        <dbReference type="ARBA" id="ARBA00022723"/>
    </source>
</evidence>
<dbReference type="EMBL" id="JACIEV010000018">
    <property type="protein sequence ID" value="MBB4155665.1"/>
    <property type="molecule type" value="Genomic_DNA"/>
</dbReference>
<evidence type="ECO:0000256" key="1">
    <source>
        <dbReference type="ARBA" id="ARBA00005568"/>
    </source>
</evidence>
<dbReference type="Proteomes" id="UP000529795">
    <property type="component" value="Unassembled WGS sequence"/>
</dbReference>
<dbReference type="Gene3D" id="3.20.20.60">
    <property type="entry name" value="Phosphoenolpyruvate-binding domains"/>
    <property type="match status" value="1"/>
</dbReference>
<comment type="similarity">
    <text evidence="1">Belongs to the HpcH/HpaI aldolase family.</text>
</comment>
<dbReference type="InterPro" id="IPR050251">
    <property type="entry name" value="HpcH-HpaI_aldolase"/>
</dbReference>
<keyword evidence="6" id="KW-1185">Reference proteome</keyword>
<organism evidence="5 6">
    <name type="scientific">Sphingomonas jinjuensis</name>
    <dbReference type="NCBI Taxonomy" id="535907"/>
    <lineage>
        <taxon>Bacteria</taxon>
        <taxon>Pseudomonadati</taxon>
        <taxon>Pseudomonadota</taxon>
        <taxon>Alphaproteobacteria</taxon>
        <taxon>Sphingomonadales</taxon>
        <taxon>Sphingomonadaceae</taxon>
        <taxon>Sphingomonas</taxon>
    </lineage>
</organism>
<comment type="caution">
    <text evidence="5">The sequence shown here is derived from an EMBL/GenBank/DDBJ whole genome shotgun (WGS) entry which is preliminary data.</text>
</comment>
<proteinExistence type="inferred from homology"/>
<name>A0A840FQX5_9SPHN</name>
<dbReference type="EC" id="4.1.2.52" evidence="5"/>
<feature type="domain" description="HpcH/HpaI aldolase/citrate lyase" evidence="4">
    <location>
        <begin position="20"/>
        <end position="239"/>
    </location>
</feature>
<keyword evidence="2" id="KW-0479">Metal-binding</keyword>
<dbReference type="InterPro" id="IPR040442">
    <property type="entry name" value="Pyrv_kinase-like_dom_sf"/>
</dbReference>
<sequence length="256" mass="26989">MRANTLRTLKAAGRPIVNAWASIGAPYAVESIAHQGFDAVTIDAQHGMMGFDVALAMLQAVSTTSAIPMVRPSGLIPGEIMRWLDAGSYGIICPMISTADDARALVRACRYPPHGQRSFGPARGLLYGGADYLHGADREILVLAMIETREGLENVEAIVGTDGIDGIYVGPNDLALALGHLPANESVDPTMRSAIERIRAVTVAHGKIAGIFCSDGQAAAERVAQGFDLVTPGNDAALLRATMARQVEVVRSVSVE</sequence>
<reference evidence="5 6" key="1">
    <citation type="submission" date="2020-08" db="EMBL/GenBank/DDBJ databases">
        <title>Genomic Encyclopedia of Type Strains, Phase IV (KMG-IV): sequencing the most valuable type-strain genomes for metagenomic binning, comparative biology and taxonomic classification.</title>
        <authorList>
            <person name="Goeker M."/>
        </authorList>
    </citation>
    <scope>NUCLEOTIDE SEQUENCE [LARGE SCALE GENOMIC DNA]</scope>
    <source>
        <strain evidence="5 6">YC6723</strain>
    </source>
</reference>
<dbReference type="InterPro" id="IPR015813">
    <property type="entry name" value="Pyrv/PenolPyrv_kinase-like_dom"/>
</dbReference>
<dbReference type="AlphaFoldDB" id="A0A840FQX5"/>
<dbReference type="GO" id="GO:0016832">
    <property type="term" value="F:aldehyde-lyase activity"/>
    <property type="evidence" value="ECO:0007669"/>
    <property type="project" value="TreeGrafter"/>
</dbReference>
<dbReference type="SUPFAM" id="SSF51621">
    <property type="entry name" value="Phosphoenolpyruvate/pyruvate domain"/>
    <property type="match status" value="1"/>
</dbReference>
<protein>
    <submittedName>
        <fullName evidence="5">4-hydroxy-2-oxoheptanedioate aldolase</fullName>
        <ecNumber evidence="5">4.1.2.52</ecNumber>
    </submittedName>
</protein>
<evidence type="ECO:0000313" key="6">
    <source>
        <dbReference type="Proteomes" id="UP000529795"/>
    </source>
</evidence>
<dbReference type="InterPro" id="IPR005000">
    <property type="entry name" value="Aldolase/citrate-lyase_domain"/>
</dbReference>
<dbReference type="Pfam" id="PF03328">
    <property type="entry name" value="HpcH_HpaI"/>
    <property type="match status" value="1"/>
</dbReference>
<gene>
    <name evidence="5" type="ORF">GGQ80_003590</name>
</gene>
<dbReference type="PANTHER" id="PTHR30502:SF0">
    <property type="entry name" value="PHOSPHOENOLPYRUVATE CARBOXYLASE FAMILY PROTEIN"/>
    <property type="match status" value="1"/>
</dbReference>
<dbReference type="RefSeq" id="WP_183987353.1">
    <property type="nucleotide sequence ID" value="NZ_JACIEV010000018.1"/>
</dbReference>
<evidence type="ECO:0000259" key="4">
    <source>
        <dbReference type="Pfam" id="PF03328"/>
    </source>
</evidence>
<evidence type="ECO:0000256" key="3">
    <source>
        <dbReference type="ARBA" id="ARBA00023239"/>
    </source>
</evidence>
<evidence type="ECO:0000313" key="5">
    <source>
        <dbReference type="EMBL" id="MBB4155665.1"/>
    </source>
</evidence>
<keyword evidence="3 5" id="KW-0456">Lyase</keyword>
<dbReference type="PANTHER" id="PTHR30502">
    <property type="entry name" value="2-KETO-3-DEOXY-L-RHAMNONATE ALDOLASE"/>
    <property type="match status" value="1"/>
</dbReference>